<dbReference type="InterPro" id="IPR000719">
    <property type="entry name" value="Prot_kinase_dom"/>
</dbReference>
<reference evidence="6" key="1">
    <citation type="submission" date="2021-01" db="EMBL/GenBank/DDBJ databases">
        <authorList>
            <consortium name="Genoscope - CEA"/>
            <person name="William W."/>
        </authorList>
    </citation>
    <scope>NUCLEOTIDE SEQUENCE</scope>
</reference>
<accession>A0A8S1Y3C0</accession>
<keyword evidence="7" id="KW-1185">Reference proteome</keyword>
<gene>
    <name evidence="6" type="ORF">PPENT_87.1.T1430092</name>
</gene>
<dbReference type="PANTHER" id="PTHR24348">
    <property type="entry name" value="SERINE/THREONINE-PROTEIN KINASE UNC-51-RELATED"/>
    <property type="match status" value="1"/>
</dbReference>
<keyword evidence="1" id="KW-0808">Transferase</keyword>
<dbReference type="SMART" id="SM00220">
    <property type="entry name" value="S_TKc"/>
    <property type="match status" value="1"/>
</dbReference>
<dbReference type="GO" id="GO:0000045">
    <property type="term" value="P:autophagosome assembly"/>
    <property type="evidence" value="ECO:0007669"/>
    <property type="project" value="TreeGrafter"/>
</dbReference>
<dbReference type="Proteomes" id="UP000689195">
    <property type="component" value="Unassembled WGS sequence"/>
</dbReference>
<dbReference type="GO" id="GO:0000407">
    <property type="term" value="C:phagophore assembly site"/>
    <property type="evidence" value="ECO:0007669"/>
    <property type="project" value="TreeGrafter"/>
</dbReference>
<dbReference type="PROSITE" id="PS00108">
    <property type="entry name" value="PROTEIN_KINASE_ST"/>
    <property type="match status" value="1"/>
</dbReference>
<dbReference type="OrthoDB" id="5337378at2759"/>
<protein>
    <recommendedName>
        <fullName evidence="5">Protein kinase domain-containing protein</fullName>
    </recommendedName>
</protein>
<evidence type="ECO:0000256" key="1">
    <source>
        <dbReference type="ARBA" id="ARBA00022679"/>
    </source>
</evidence>
<comment type="caution">
    <text evidence="6">The sequence shown here is derived from an EMBL/GenBank/DDBJ whole genome shotgun (WGS) entry which is preliminary data.</text>
</comment>
<organism evidence="6 7">
    <name type="scientific">Paramecium pentaurelia</name>
    <dbReference type="NCBI Taxonomy" id="43138"/>
    <lineage>
        <taxon>Eukaryota</taxon>
        <taxon>Sar</taxon>
        <taxon>Alveolata</taxon>
        <taxon>Ciliophora</taxon>
        <taxon>Intramacronucleata</taxon>
        <taxon>Oligohymenophorea</taxon>
        <taxon>Peniculida</taxon>
        <taxon>Parameciidae</taxon>
        <taxon>Paramecium</taxon>
    </lineage>
</organism>
<evidence type="ECO:0000259" key="5">
    <source>
        <dbReference type="PROSITE" id="PS50011"/>
    </source>
</evidence>
<dbReference type="EMBL" id="CAJJDO010000143">
    <property type="protein sequence ID" value="CAD8206224.1"/>
    <property type="molecule type" value="Genomic_DNA"/>
</dbReference>
<keyword evidence="4" id="KW-0067">ATP-binding</keyword>
<dbReference type="Pfam" id="PF00069">
    <property type="entry name" value="Pkinase"/>
    <property type="match status" value="1"/>
</dbReference>
<dbReference type="GO" id="GO:0016020">
    <property type="term" value="C:membrane"/>
    <property type="evidence" value="ECO:0007669"/>
    <property type="project" value="TreeGrafter"/>
</dbReference>
<keyword evidence="3" id="KW-0418">Kinase</keyword>
<dbReference type="GO" id="GO:0004674">
    <property type="term" value="F:protein serine/threonine kinase activity"/>
    <property type="evidence" value="ECO:0007669"/>
    <property type="project" value="InterPro"/>
</dbReference>
<evidence type="ECO:0000256" key="2">
    <source>
        <dbReference type="ARBA" id="ARBA00022741"/>
    </source>
</evidence>
<dbReference type="GO" id="GO:0010506">
    <property type="term" value="P:regulation of autophagy"/>
    <property type="evidence" value="ECO:0007669"/>
    <property type="project" value="InterPro"/>
</dbReference>
<dbReference type="GO" id="GO:0005829">
    <property type="term" value="C:cytosol"/>
    <property type="evidence" value="ECO:0007669"/>
    <property type="project" value="TreeGrafter"/>
</dbReference>
<evidence type="ECO:0000256" key="3">
    <source>
        <dbReference type="ARBA" id="ARBA00022777"/>
    </source>
</evidence>
<keyword evidence="2" id="KW-0547">Nucleotide-binding</keyword>
<dbReference type="AlphaFoldDB" id="A0A8S1Y3C0"/>
<dbReference type="InterPro" id="IPR045269">
    <property type="entry name" value="Atg1-like"/>
</dbReference>
<dbReference type="PROSITE" id="PS50011">
    <property type="entry name" value="PROTEIN_KINASE_DOM"/>
    <property type="match status" value="1"/>
</dbReference>
<dbReference type="InterPro" id="IPR008271">
    <property type="entry name" value="Ser/Thr_kinase_AS"/>
</dbReference>
<evidence type="ECO:0000313" key="7">
    <source>
        <dbReference type="Proteomes" id="UP000689195"/>
    </source>
</evidence>
<evidence type="ECO:0000313" key="6">
    <source>
        <dbReference type="EMBL" id="CAD8206224.1"/>
    </source>
</evidence>
<sequence>MASNIKVSHYSINTDEILGKGSFGIVYACQSDNFKNKDLCVKIIHYKAQVFKEIQLLELLKKTSNPNLIMIYDIIQDQNQIYIFMDRCRGGDLKSLILDYSIRKKQFSLEQIVDMIRQIILGYQTLIQNKIIHRDLKPANILYEFKEKDKITLKLTDFGLGKILDDINIKQYMTRVGTPAYMAPQIVFGDKFSTKCDIFSLGIIIYELAFLEIPSQGMNPFIRNQFQKSLKTKPFVCPDLCQQQPDYLKCYLQDLINKMLSFDEEKRPSWDELLKSDIMTIINEALPIETKLKNEEPNLSIIFLKYERQLAYQKQYDQIQFCKLQEFKYKLQKKDELLRKSYLFIFMMISKAQLVMNLQYQFQLIVKKQFPNFDAYHFQLIQTCFIGYIYKILENAFGFCNQQMDQINEIFKQQFQNKLLQMSQRFYQSNDIEVQEMKKFTYHFLLQAKVIFQVAENDLINSKAKHQYPKNIEKFYRLISQKELTDFEIYAKWFYFFWNQHLRKFLQYDITKQNDIRYQSLLILIEKFLNLETDYPFSKYEKFDESQVLLSENSTKEELDKSIKLRVYI</sequence>
<dbReference type="GO" id="GO:0005524">
    <property type="term" value="F:ATP binding"/>
    <property type="evidence" value="ECO:0007669"/>
    <property type="project" value="UniProtKB-KW"/>
</dbReference>
<name>A0A8S1Y3C0_9CILI</name>
<dbReference type="GO" id="GO:0005776">
    <property type="term" value="C:autophagosome"/>
    <property type="evidence" value="ECO:0007669"/>
    <property type="project" value="TreeGrafter"/>
</dbReference>
<evidence type="ECO:0000256" key="4">
    <source>
        <dbReference type="ARBA" id="ARBA00022840"/>
    </source>
</evidence>
<feature type="domain" description="Protein kinase" evidence="5">
    <location>
        <begin position="12"/>
        <end position="279"/>
    </location>
</feature>
<dbReference type="PANTHER" id="PTHR24348:SF22">
    <property type="entry name" value="NON-SPECIFIC SERINE_THREONINE PROTEIN KINASE"/>
    <property type="match status" value="1"/>
</dbReference>
<proteinExistence type="predicted"/>